<evidence type="ECO:0000313" key="3">
    <source>
        <dbReference type="EMBL" id="KAF5372323.1"/>
    </source>
</evidence>
<feature type="domain" description="DUF6699" evidence="2">
    <location>
        <begin position="322"/>
        <end position="453"/>
    </location>
</feature>
<reference evidence="3 4" key="1">
    <citation type="journal article" date="2020" name="ISME J.">
        <title>Uncovering the hidden diversity of litter-decomposition mechanisms in mushroom-forming fungi.</title>
        <authorList>
            <person name="Floudas D."/>
            <person name="Bentzer J."/>
            <person name="Ahren D."/>
            <person name="Johansson T."/>
            <person name="Persson P."/>
            <person name="Tunlid A."/>
        </authorList>
    </citation>
    <scope>NUCLEOTIDE SEQUENCE [LARGE SCALE GENOMIC DNA]</scope>
    <source>
        <strain evidence="3 4">CBS 661.87</strain>
    </source>
</reference>
<evidence type="ECO:0000313" key="4">
    <source>
        <dbReference type="Proteomes" id="UP000565441"/>
    </source>
</evidence>
<dbReference type="AlphaFoldDB" id="A0A8H5LWN8"/>
<evidence type="ECO:0000256" key="1">
    <source>
        <dbReference type="SAM" id="MobiDB-lite"/>
    </source>
</evidence>
<name>A0A8H5LWN8_9AGAR</name>
<feature type="compositionally biased region" description="Low complexity" evidence="1">
    <location>
        <begin position="44"/>
        <end position="59"/>
    </location>
</feature>
<accession>A0A8H5LWN8</accession>
<dbReference type="Pfam" id="PF20415">
    <property type="entry name" value="DUF6699"/>
    <property type="match status" value="1"/>
</dbReference>
<comment type="caution">
    <text evidence="3">The sequence shown here is derived from an EMBL/GenBank/DDBJ whole genome shotgun (WGS) entry which is preliminary data.</text>
</comment>
<keyword evidence="4" id="KW-1185">Reference proteome</keyword>
<dbReference type="OrthoDB" id="3265169at2759"/>
<evidence type="ECO:0000259" key="2">
    <source>
        <dbReference type="Pfam" id="PF20415"/>
    </source>
</evidence>
<dbReference type="InterPro" id="IPR046522">
    <property type="entry name" value="DUF6699"/>
</dbReference>
<gene>
    <name evidence="3" type="ORF">D9615_009244</name>
</gene>
<feature type="compositionally biased region" description="Low complexity" evidence="1">
    <location>
        <begin position="230"/>
        <end position="239"/>
    </location>
</feature>
<dbReference type="Proteomes" id="UP000565441">
    <property type="component" value="Unassembled WGS sequence"/>
</dbReference>
<dbReference type="EMBL" id="JAACJP010000043">
    <property type="protein sequence ID" value="KAF5372323.1"/>
    <property type="molecule type" value="Genomic_DNA"/>
</dbReference>
<sequence>MYNDMPPAVDPDSVLSSGGGGFIPPPPGAAHGGQPYNPFPGATSANSGWSSAPAAPWSAHTPQSHPWLAAQQAYQYPPGTSQPASYGYPAQYPAFSPYSAYNPSTPAGSWGAATPAHSWGPSTPASAGPLTHNSPYVHQQQQTLGAPESTFGQPITASPWFNGGVTLGGDAGQGYPAFGGSSPGGGLLRRPSAQRKPQVPHEYEPTSYDLLRTSSRETPAFGYSGGLPLRRSASSGANGRRSRKSSGNLQPFDLQQQLKGEEYTPHNLARRPLDWRSDYDPRGRLKSLVVKHRSDVRDWNDPQKRILHELLAYKQPQPPVSVDLRYDPSRSLHFPLLRRGHNQLDFAQLATQPAAQGMRLFHPNLPWYIDVVERHENGITVQDVIWEMFWQLNVPIQGRHWYNEELDSSLHEKMNHEFQVRTALAPEEAAQGVKRVDFLKGKIIFNGLVKARNGLWEIKTSRLEE</sequence>
<organism evidence="3 4">
    <name type="scientific">Tricholomella constricta</name>
    <dbReference type="NCBI Taxonomy" id="117010"/>
    <lineage>
        <taxon>Eukaryota</taxon>
        <taxon>Fungi</taxon>
        <taxon>Dikarya</taxon>
        <taxon>Basidiomycota</taxon>
        <taxon>Agaricomycotina</taxon>
        <taxon>Agaricomycetes</taxon>
        <taxon>Agaricomycetidae</taxon>
        <taxon>Agaricales</taxon>
        <taxon>Tricholomatineae</taxon>
        <taxon>Lyophyllaceae</taxon>
        <taxon>Tricholomella</taxon>
    </lineage>
</organism>
<feature type="region of interest" description="Disordered" evidence="1">
    <location>
        <begin position="1"/>
        <end position="64"/>
    </location>
</feature>
<feature type="region of interest" description="Disordered" evidence="1">
    <location>
        <begin position="172"/>
        <end position="264"/>
    </location>
</feature>
<proteinExistence type="predicted"/>
<protein>
    <recommendedName>
        <fullName evidence="2">DUF6699 domain-containing protein</fullName>
    </recommendedName>
</protein>